<comment type="caution">
    <text evidence="2">The sequence shown here is derived from an EMBL/GenBank/DDBJ whole genome shotgun (WGS) entry which is preliminary data.</text>
</comment>
<evidence type="ECO:0000256" key="1">
    <source>
        <dbReference type="SAM" id="MobiDB-lite"/>
    </source>
</evidence>
<evidence type="ECO:0000313" key="2">
    <source>
        <dbReference type="EMBL" id="KAK9985132.1"/>
    </source>
</evidence>
<dbReference type="Proteomes" id="UP001459277">
    <property type="component" value="Unassembled WGS sequence"/>
</dbReference>
<feature type="region of interest" description="Disordered" evidence="1">
    <location>
        <begin position="18"/>
        <end position="46"/>
    </location>
</feature>
<accession>A0AAW2BJ41</accession>
<dbReference type="EMBL" id="JAZDWU010000012">
    <property type="protein sequence ID" value="KAK9985132.1"/>
    <property type="molecule type" value="Genomic_DNA"/>
</dbReference>
<gene>
    <name evidence="2" type="ORF">SO802_034657</name>
</gene>
<feature type="compositionally biased region" description="Low complexity" evidence="1">
    <location>
        <begin position="18"/>
        <end position="38"/>
    </location>
</feature>
<organism evidence="2 3">
    <name type="scientific">Lithocarpus litseifolius</name>
    <dbReference type="NCBI Taxonomy" id="425828"/>
    <lineage>
        <taxon>Eukaryota</taxon>
        <taxon>Viridiplantae</taxon>
        <taxon>Streptophyta</taxon>
        <taxon>Embryophyta</taxon>
        <taxon>Tracheophyta</taxon>
        <taxon>Spermatophyta</taxon>
        <taxon>Magnoliopsida</taxon>
        <taxon>eudicotyledons</taxon>
        <taxon>Gunneridae</taxon>
        <taxon>Pentapetalae</taxon>
        <taxon>rosids</taxon>
        <taxon>fabids</taxon>
        <taxon>Fagales</taxon>
        <taxon>Fagaceae</taxon>
        <taxon>Lithocarpus</taxon>
    </lineage>
</organism>
<keyword evidence="3" id="KW-1185">Reference proteome</keyword>
<proteinExistence type="predicted"/>
<reference evidence="2 3" key="1">
    <citation type="submission" date="2024-01" db="EMBL/GenBank/DDBJ databases">
        <title>A telomere-to-telomere, gap-free genome of sweet tea (Lithocarpus litseifolius).</title>
        <authorList>
            <person name="Zhou J."/>
        </authorList>
    </citation>
    <scope>NUCLEOTIDE SEQUENCE [LARGE SCALE GENOMIC DNA]</scope>
    <source>
        <strain evidence="2">Zhou-2022a</strain>
        <tissue evidence="2">Leaf</tissue>
    </source>
</reference>
<sequence>MEARAHLSLHLHSTPLPPASLRYDSTPPHSIDSHPPSSNQASPPVQSQFPFPKTLAPLELRAFLTILLYKLLHSDHSTLLPIRISKALNKFKNSQLDELGSIELSKEEASLVEKLYPAGLFGVCAMLDHKSAVLSAVSDAMAALSCEAIKADVAVVFNSMDGFR</sequence>
<name>A0AAW2BJ41_9ROSI</name>
<dbReference type="AlphaFoldDB" id="A0AAW2BJ41"/>
<evidence type="ECO:0000313" key="3">
    <source>
        <dbReference type="Proteomes" id="UP001459277"/>
    </source>
</evidence>
<protein>
    <submittedName>
        <fullName evidence="2">Uncharacterized protein</fullName>
    </submittedName>
</protein>